<keyword evidence="2" id="KW-1133">Transmembrane helix</keyword>
<evidence type="ECO:0000256" key="1">
    <source>
        <dbReference type="SAM" id="Coils"/>
    </source>
</evidence>
<gene>
    <name evidence="4" type="ordered locus">FraEuI1c_3358</name>
</gene>
<name>E3IWN7_PSEI1</name>
<dbReference type="eggNOG" id="COG1520">
    <property type="taxonomic scope" value="Bacteria"/>
</dbReference>
<keyword evidence="2" id="KW-0472">Membrane</keyword>
<dbReference type="SUPFAM" id="SSF50934">
    <property type="entry name" value="Tachylectin-2"/>
    <property type="match status" value="2"/>
</dbReference>
<dbReference type="AlphaFoldDB" id="E3IWN7"/>
<proteinExistence type="predicted"/>
<dbReference type="STRING" id="298654.FraEuI1c_3358"/>
<dbReference type="EMBL" id="CP002299">
    <property type="protein sequence ID" value="ADP81367.1"/>
    <property type="molecule type" value="Genomic_DNA"/>
</dbReference>
<dbReference type="Proteomes" id="UP000002484">
    <property type="component" value="Chromosome"/>
</dbReference>
<keyword evidence="5" id="KW-1185">Reference proteome</keyword>
<keyword evidence="1" id="KW-0175">Coiled coil</keyword>
<keyword evidence="2" id="KW-0812">Transmembrane</keyword>
<accession>E3IWN7</accession>
<protein>
    <recommendedName>
        <fullName evidence="3">Tachylectin 2 domain-containing protein</fullName>
    </recommendedName>
</protein>
<dbReference type="HOGENOM" id="CLU_451109_0_0_11"/>
<dbReference type="InParanoid" id="E3IWN7"/>
<sequence>MERGFGMDDDELKFAEGGIRMLVSLGGLPFAGVPTIAGVIGYVSTVISFLSGGSTVDAVALLKQEVDSLKAEMVQLNSRLDELIENVAIENNRNVQARVDDHLDDIRRLRLRLGDSPGDVDKAVDVANELGVVIDSFLRADFDLWRWTDVVQKNGLRTLELHRFKNAPTLAVYLLGLLSWLAARQVAFDANQRHRLDDDAPRILRHLQAVSVRPEFDKYADGDASVPRSITEHIKWRIRAWVIGLNRLPENRSCRWAFEVRDWMTGRRTLADHFEIITDSDHVLCTVDAASLGPPKTELQMETDAGVDVLNQMAVTLDRVAKTGSAREPVIAPFPDTKVYPPAMFYLIGQNGDLYWYRNVSSSQPGGSTDWAGPTRVSDGWHRFTKAFCGGEGALYGVQPDGTLLWYGHDGYRDGSPTWRGPRTVGSGWNGFREIFSGGEYVVYGIRPDGTLLWHRHNGAANGGDTTTWSGPVPVGTGWQSFAKVFSAGHGVIFTIGADGVLTRHEHRGYSAGTSDWGAQIPIGTGWNVFQEVVAGPDGVLYAFTPDGRILWHCYRGERPPPVFPPGGAGGYDPHIWEGPIEVKRGVLGFRSAFPVMDAPFRAPA</sequence>
<reference evidence="4 5" key="1">
    <citation type="submission" date="2010-10" db="EMBL/GenBank/DDBJ databases">
        <title>Complete sequence of Frankia sp. EuI1c.</title>
        <authorList>
            <consortium name="US DOE Joint Genome Institute"/>
            <person name="Lucas S."/>
            <person name="Copeland A."/>
            <person name="Lapidus A."/>
            <person name="Cheng J.-F."/>
            <person name="Bruce D."/>
            <person name="Goodwin L."/>
            <person name="Pitluck S."/>
            <person name="Chertkov O."/>
            <person name="Detter J.C."/>
            <person name="Han C."/>
            <person name="Tapia R."/>
            <person name="Land M."/>
            <person name="Hauser L."/>
            <person name="Jeffries C."/>
            <person name="Kyrpides N."/>
            <person name="Ivanova N."/>
            <person name="Mikhailova N."/>
            <person name="Beauchemin N."/>
            <person name="Sen A."/>
            <person name="Sur S.A."/>
            <person name="Gtari M."/>
            <person name="Wall L."/>
            <person name="Tisa L."/>
            <person name="Woyke T."/>
        </authorList>
    </citation>
    <scope>NUCLEOTIDE SEQUENCE [LARGE SCALE GENOMIC DNA]</scope>
    <source>
        <strain evidence="5">DSM 45817 / CECT 9037 / EuI1c</strain>
    </source>
</reference>
<evidence type="ECO:0000313" key="5">
    <source>
        <dbReference type="Proteomes" id="UP000002484"/>
    </source>
</evidence>
<evidence type="ECO:0000259" key="3">
    <source>
        <dbReference type="Pfam" id="PF14517"/>
    </source>
</evidence>
<dbReference type="KEGG" id="fri:FraEuI1c_3358"/>
<evidence type="ECO:0000313" key="4">
    <source>
        <dbReference type="EMBL" id="ADP81367.1"/>
    </source>
</evidence>
<dbReference type="Gene3D" id="2.115.10.10">
    <property type="entry name" value="Tachylectin 2"/>
    <property type="match status" value="1"/>
</dbReference>
<organism evidence="4 5">
    <name type="scientific">Pseudofrankia inefficax (strain DSM 45817 / CECT 9037 / DDB 130130 / EuI1c)</name>
    <name type="common">Frankia inefficax</name>
    <dbReference type="NCBI Taxonomy" id="298654"/>
    <lineage>
        <taxon>Bacteria</taxon>
        <taxon>Bacillati</taxon>
        <taxon>Actinomycetota</taxon>
        <taxon>Actinomycetes</taxon>
        <taxon>Frankiales</taxon>
        <taxon>Frankiaceae</taxon>
        <taxon>Pseudofrankia</taxon>
    </lineage>
</organism>
<dbReference type="Pfam" id="PF14517">
    <property type="entry name" value="Tachylectin"/>
    <property type="match status" value="1"/>
</dbReference>
<evidence type="ECO:0000256" key="2">
    <source>
        <dbReference type="SAM" id="Phobius"/>
    </source>
</evidence>
<dbReference type="InterPro" id="IPR023294">
    <property type="entry name" value="Tachylectin2"/>
</dbReference>
<dbReference type="InterPro" id="IPR036813">
    <property type="entry name" value="Tachylectin2_sf"/>
</dbReference>
<feature type="coiled-coil region" evidence="1">
    <location>
        <begin position="59"/>
        <end position="112"/>
    </location>
</feature>
<feature type="domain" description="Tachylectin 2" evidence="3">
    <location>
        <begin position="398"/>
        <end position="553"/>
    </location>
</feature>
<feature type="transmembrane region" description="Helical" evidence="2">
    <location>
        <begin position="21"/>
        <end position="43"/>
    </location>
</feature>
<dbReference type="Gene3D" id="2.20.25.650">
    <property type="entry name" value="Tachylectin-2-like"/>
    <property type="match status" value="1"/>
</dbReference>